<organism evidence="1 2">
    <name type="scientific">Jiangella rhizosphaerae</name>
    <dbReference type="NCBI Taxonomy" id="2293569"/>
    <lineage>
        <taxon>Bacteria</taxon>
        <taxon>Bacillati</taxon>
        <taxon>Actinomycetota</taxon>
        <taxon>Actinomycetes</taxon>
        <taxon>Jiangellales</taxon>
        <taxon>Jiangellaceae</taxon>
        <taxon>Jiangella</taxon>
    </lineage>
</organism>
<comment type="caution">
    <text evidence="1">The sequence shown here is derived from an EMBL/GenBank/DDBJ whole genome shotgun (WGS) entry which is preliminary data.</text>
</comment>
<evidence type="ECO:0000313" key="2">
    <source>
        <dbReference type="Proteomes" id="UP000284057"/>
    </source>
</evidence>
<sequence>MDDGAAHEPEEWVVLLHTPGPGVDGPIFGDPRFAHHRAFLQSMAERGWLVAAGPFGDAGAEGMTVLRVRGPGAAAEAKRLAEADQSVTQGLLTVRVRPWRVVSQAEPATS</sequence>
<dbReference type="EMBL" id="QUAL01000153">
    <property type="protein sequence ID" value="RIQ21159.1"/>
    <property type="molecule type" value="Genomic_DNA"/>
</dbReference>
<gene>
    <name evidence="1" type="ORF">DY240_15890</name>
</gene>
<dbReference type="RefSeq" id="WP_119660831.1">
    <property type="nucleotide sequence ID" value="NZ_QUAL01000153.1"/>
</dbReference>
<protein>
    <recommendedName>
        <fullName evidence="3">YCII-related domain-containing protein</fullName>
    </recommendedName>
</protein>
<keyword evidence="2" id="KW-1185">Reference proteome</keyword>
<dbReference type="AlphaFoldDB" id="A0A418KPJ4"/>
<dbReference type="SUPFAM" id="SSF54909">
    <property type="entry name" value="Dimeric alpha+beta barrel"/>
    <property type="match status" value="1"/>
</dbReference>
<evidence type="ECO:0008006" key="3">
    <source>
        <dbReference type="Google" id="ProtNLM"/>
    </source>
</evidence>
<evidence type="ECO:0000313" key="1">
    <source>
        <dbReference type="EMBL" id="RIQ21159.1"/>
    </source>
</evidence>
<dbReference type="InterPro" id="IPR011008">
    <property type="entry name" value="Dimeric_a/b-barrel"/>
</dbReference>
<accession>A0A418KPJ4</accession>
<dbReference type="OrthoDB" id="268331at2"/>
<proteinExistence type="predicted"/>
<dbReference type="Proteomes" id="UP000284057">
    <property type="component" value="Unassembled WGS sequence"/>
</dbReference>
<name>A0A418KPJ4_9ACTN</name>
<reference evidence="1 2" key="1">
    <citation type="submission" date="2018-09" db="EMBL/GenBank/DDBJ databases">
        <title>Isolation, diversity and antifungal activity of actinobacteria from wheat.</title>
        <authorList>
            <person name="Han C."/>
        </authorList>
    </citation>
    <scope>NUCLEOTIDE SEQUENCE [LARGE SCALE GENOMIC DNA]</scope>
    <source>
        <strain evidence="1 2">NEAU-YY265</strain>
    </source>
</reference>